<dbReference type="AlphaFoldDB" id="A0A2P2QFX6"/>
<dbReference type="EMBL" id="GGEC01085428">
    <property type="protein sequence ID" value="MBX65912.1"/>
    <property type="molecule type" value="Transcribed_RNA"/>
</dbReference>
<sequence length="24" mass="2360">MDNPYVFGVAVAAFSANGGGASWA</sequence>
<name>A0A2P2QFX6_RHIMU</name>
<evidence type="ECO:0000313" key="1">
    <source>
        <dbReference type="EMBL" id="MBX65912.1"/>
    </source>
</evidence>
<proteinExistence type="predicted"/>
<organism evidence="1">
    <name type="scientific">Rhizophora mucronata</name>
    <name type="common">Asiatic mangrove</name>
    <dbReference type="NCBI Taxonomy" id="61149"/>
    <lineage>
        <taxon>Eukaryota</taxon>
        <taxon>Viridiplantae</taxon>
        <taxon>Streptophyta</taxon>
        <taxon>Embryophyta</taxon>
        <taxon>Tracheophyta</taxon>
        <taxon>Spermatophyta</taxon>
        <taxon>Magnoliopsida</taxon>
        <taxon>eudicotyledons</taxon>
        <taxon>Gunneridae</taxon>
        <taxon>Pentapetalae</taxon>
        <taxon>rosids</taxon>
        <taxon>fabids</taxon>
        <taxon>Malpighiales</taxon>
        <taxon>Rhizophoraceae</taxon>
        <taxon>Rhizophora</taxon>
    </lineage>
</organism>
<accession>A0A2P2QFX6</accession>
<protein>
    <submittedName>
        <fullName evidence="1">Uncharacterized protein</fullName>
    </submittedName>
</protein>
<reference evidence="1" key="1">
    <citation type="submission" date="2018-02" db="EMBL/GenBank/DDBJ databases">
        <title>Rhizophora mucronata_Transcriptome.</title>
        <authorList>
            <person name="Meera S.P."/>
            <person name="Sreeshan A."/>
            <person name="Augustine A."/>
        </authorList>
    </citation>
    <scope>NUCLEOTIDE SEQUENCE</scope>
    <source>
        <tissue evidence="1">Leaf</tissue>
    </source>
</reference>